<evidence type="ECO:0000256" key="2">
    <source>
        <dbReference type="ARBA" id="ARBA00022723"/>
    </source>
</evidence>
<dbReference type="PIRSF" id="PIRSF018455">
    <property type="entry name" value="MepA"/>
    <property type="match status" value="1"/>
</dbReference>
<dbReference type="Proteomes" id="UP000609531">
    <property type="component" value="Unassembled WGS sequence"/>
</dbReference>
<keyword evidence="8" id="KW-1015">Disulfide bond</keyword>
<keyword evidence="11" id="KW-1185">Reference proteome</keyword>
<sequence length="318" mass="33696">MGLHHVRRAIGVLFGAALALLAVAAVQAEPIAPASPEPPPYGELALVPLPPTAPPRADDLASVHFGAAPAPSLLPPRSVGSYSRGCVTGAVALPADGPTWQAMRLSRHRRFGHPVLVDFVEDLAAAAPGVGLRGILVGDLGQPLGGPLPFGHASHQIGLDVDIWFAEMPEPRLDEAARETVPFVSTLTPDGSAIDREHFTPALARLVEQAARDERVARIFVHPLIKRALCEGAGADRGWLRRVRPWYGHYEHFHVRLRCPADSPACIEQAAPPAGDGCGDDLAYWFTPAPYAPKSGGPAKPLTVGRMPPLCQSLIGAR</sequence>
<gene>
    <name evidence="10" type="primary">mepA</name>
    <name evidence="10" type="ORF">JCR33_19140</name>
</gene>
<organism evidence="10 11">
    <name type="scientific">Acuticoccus mangrovi</name>
    <dbReference type="NCBI Taxonomy" id="2796142"/>
    <lineage>
        <taxon>Bacteria</taxon>
        <taxon>Pseudomonadati</taxon>
        <taxon>Pseudomonadota</taxon>
        <taxon>Alphaproteobacteria</taxon>
        <taxon>Hyphomicrobiales</taxon>
        <taxon>Amorphaceae</taxon>
        <taxon>Acuticoccus</taxon>
    </lineage>
</organism>
<evidence type="ECO:0000256" key="7">
    <source>
        <dbReference type="ARBA" id="ARBA00023049"/>
    </source>
</evidence>
<proteinExistence type="predicted"/>
<dbReference type="EMBL" id="JAEKJA010000020">
    <property type="protein sequence ID" value="MBJ3777830.1"/>
    <property type="molecule type" value="Genomic_DNA"/>
</dbReference>
<dbReference type="NCBIfam" id="NF006947">
    <property type="entry name" value="PRK09429.1"/>
    <property type="match status" value="1"/>
</dbReference>
<keyword evidence="7" id="KW-0482">Metalloprotease</keyword>
<dbReference type="GO" id="GO:0030288">
    <property type="term" value="C:outer membrane-bounded periplasmic space"/>
    <property type="evidence" value="ECO:0007669"/>
    <property type="project" value="InterPro"/>
</dbReference>
<dbReference type="Gene3D" id="3.30.1380.10">
    <property type="match status" value="1"/>
</dbReference>
<keyword evidence="6" id="KW-0862">Zinc</keyword>
<feature type="disulfide bond" evidence="8">
    <location>
        <begin position="86"/>
        <end position="311"/>
    </location>
</feature>
<dbReference type="GO" id="GO:0004252">
    <property type="term" value="F:serine-type endopeptidase activity"/>
    <property type="evidence" value="ECO:0007669"/>
    <property type="project" value="InterPro"/>
</dbReference>
<dbReference type="InterPro" id="IPR005073">
    <property type="entry name" value="Peptidase_M74"/>
</dbReference>
<comment type="caution">
    <text evidence="10">The sequence shown here is derived from an EMBL/GenBank/DDBJ whole genome shotgun (WGS) entry which is preliminary data.</text>
</comment>
<keyword evidence="1" id="KW-0645">Protease</keyword>
<feature type="disulfide bond" evidence="8">
    <location>
        <begin position="259"/>
        <end position="266"/>
    </location>
</feature>
<evidence type="ECO:0000256" key="8">
    <source>
        <dbReference type="PIRSR" id="PIRSR018455-2"/>
    </source>
</evidence>
<evidence type="ECO:0000256" key="3">
    <source>
        <dbReference type="ARBA" id="ARBA00022729"/>
    </source>
</evidence>
<dbReference type="AlphaFoldDB" id="A0A934ISD9"/>
<evidence type="ECO:0000256" key="1">
    <source>
        <dbReference type="ARBA" id="ARBA00022670"/>
    </source>
</evidence>
<dbReference type="GO" id="GO:0046872">
    <property type="term" value="F:metal ion binding"/>
    <property type="evidence" value="ECO:0007669"/>
    <property type="project" value="UniProtKB-KW"/>
</dbReference>
<name>A0A934ISD9_9HYPH</name>
<evidence type="ECO:0000313" key="10">
    <source>
        <dbReference type="EMBL" id="MBJ3777830.1"/>
    </source>
</evidence>
<dbReference type="Pfam" id="PF03411">
    <property type="entry name" value="Peptidase_M74"/>
    <property type="match status" value="1"/>
</dbReference>
<keyword evidence="4" id="KW-0574">Periplasm</keyword>
<feature type="signal peptide" evidence="9">
    <location>
        <begin position="1"/>
        <end position="24"/>
    </location>
</feature>
<dbReference type="GO" id="GO:0008237">
    <property type="term" value="F:metallopeptidase activity"/>
    <property type="evidence" value="ECO:0007669"/>
    <property type="project" value="UniProtKB-KW"/>
</dbReference>
<dbReference type="SUPFAM" id="SSF55166">
    <property type="entry name" value="Hedgehog/DD-peptidase"/>
    <property type="match status" value="1"/>
</dbReference>
<feature type="chain" id="PRO_5037047049" evidence="9">
    <location>
        <begin position="25"/>
        <end position="318"/>
    </location>
</feature>
<keyword evidence="3 9" id="KW-0732">Signal</keyword>
<dbReference type="RefSeq" id="WP_198883726.1">
    <property type="nucleotide sequence ID" value="NZ_JAEKJA010000020.1"/>
</dbReference>
<evidence type="ECO:0000256" key="9">
    <source>
        <dbReference type="SAM" id="SignalP"/>
    </source>
</evidence>
<accession>A0A934ISD9</accession>
<dbReference type="GO" id="GO:0006508">
    <property type="term" value="P:proteolysis"/>
    <property type="evidence" value="ECO:0007669"/>
    <property type="project" value="UniProtKB-KW"/>
</dbReference>
<keyword evidence="5" id="KW-0378">Hydrolase</keyword>
<evidence type="ECO:0000256" key="6">
    <source>
        <dbReference type="ARBA" id="ARBA00022833"/>
    </source>
</evidence>
<dbReference type="InterPro" id="IPR009045">
    <property type="entry name" value="Zn_M74/Hedgehog-like"/>
</dbReference>
<protein>
    <submittedName>
        <fullName evidence="10">Penicillin-insensitive murein endopeptidase</fullName>
    </submittedName>
</protein>
<evidence type="ECO:0000256" key="4">
    <source>
        <dbReference type="ARBA" id="ARBA00022764"/>
    </source>
</evidence>
<keyword evidence="2" id="KW-0479">Metal-binding</keyword>
<reference evidence="10" key="1">
    <citation type="submission" date="2020-12" db="EMBL/GenBank/DDBJ databases">
        <title>Bacterial taxonomy.</title>
        <authorList>
            <person name="Pan X."/>
        </authorList>
    </citation>
    <scope>NUCLEOTIDE SEQUENCE</scope>
    <source>
        <strain evidence="10">B2012</strain>
    </source>
</reference>
<feature type="disulfide bond" evidence="8">
    <location>
        <begin position="230"/>
        <end position="278"/>
    </location>
</feature>
<evidence type="ECO:0000313" key="11">
    <source>
        <dbReference type="Proteomes" id="UP000609531"/>
    </source>
</evidence>
<evidence type="ECO:0000256" key="5">
    <source>
        <dbReference type="ARBA" id="ARBA00022801"/>
    </source>
</evidence>